<dbReference type="EMBL" id="BSSA01000036">
    <property type="protein sequence ID" value="GLW74582.1"/>
    <property type="molecule type" value="Genomic_DNA"/>
</dbReference>
<feature type="region of interest" description="Disordered" evidence="1">
    <location>
        <begin position="1"/>
        <end position="63"/>
    </location>
</feature>
<dbReference type="Proteomes" id="UP001165041">
    <property type="component" value="Unassembled WGS sequence"/>
</dbReference>
<feature type="compositionally biased region" description="Basic and acidic residues" evidence="1">
    <location>
        <begin position="1"/>
        <end position="18"/>
    </location>
</feature>
<protein>
    <submittedName>
        <fullName evidence="2">Uncharacterized protein</fullName>
    </submittedName>
</protein>
<dbReference type="AlphaFoldDB" id="A0A9W6V6T7"/>
<organism evidence="2 3">
    <name type="scientific">Kitasatospora phosalacinea</name>
    <dbReference type="NCBI Taxonomy" id="2065"/>
    <lineage>
        <taxon>Bacteria</taxon>
        <taxon>Bacillati</taxon>
        <taxon>Actinomycetota</taxon>
        <taxon>Actinomycetes</taxon>
        <taxon>Kitasatosporales</taxon>
        <taxon>Streptomycetaceae</taxon>
        <taxon>Kitasatospora</taxon>
    </lineage>
</organism>
<evidence type="ECO:0000313" key="2">
    <source>
        <dbReference type="EMBL" id="GLW74582.1"/>
    </source>
</evidence>
<gene>
    <name evidence="2" type="ORF">Kpho02_68800</name>
</gene>
<evidence type="ECO:0000256" key="1">
    <source>
        <dbReference type="SAM" id="MobiDB-lite"/>
    </source>
</evidence>
<comment type="caution">
    <text evidence="2">The sequence shown here is derived from an EMBL/GenBank/DDBJ whole genome shotgun (WGS) entry which is preliminary data.</text>
</comment>
<evidence type="ECO:0000313" key="3">
    <source>
        <dbReference type="Proteomes" id="UP001165041"/>
    </source>
</evidence>
<reference evidence="2" key="1">
    <citation type="submission" date="2023-02" db="EMBL/GenBank/DDBJ databases">
        <title>Kitasatospora phosalacinea NBRC 14627.</title>
        <authorList>
            <person name="Ichikawa N."/>
            <person name="Sato H."/>
            <person name="Tonouchi N."/>
        </authorList>
    </citation>
    <scope>NUCLEOTIDE SEQUENCE</scope>
    <source>
        <strain evidence="2">NBRC 14627</strain>
    </source>
</reference>
<accession>A0A9W6V6T7</accession>
<name>A0A9W6V6T7_9ACTN</name>
<proteinExistence type="predicted"/>
<sequence length="86" mass="9012">MVHERREGPGTQDAESRGARPGADAASPGVSGTGAPTQGRPAFALPTPIEVRPRFHSHPPRLDAACADIHGARRPWTHSDDNVSAA</sequence>